<comment type="caution">
    <text evidence="2">The sequence shown here is derived from an EMBL/GenBank/DDBJ whole genome shotgun (WGS) entry which is preliminary data.</text>
</comment>
<feature type="region of interest" description="Disordered" evidence="1">
    <location>
        <begin position="94"/>
        <end position="113"/>
    </location>
</feature>
<organism evidence="2 3">
    <name type="scientific">Pleurodeles waltl</name>
    <name type="common">Iberian ribbed newt</name>
    <dbReference type="NCBI Taxonomy" id="8319"/>
    <lineage>
        <taxon>Eukaryota</taxon>
        <taxon>Metazoa</taxon>
        <taxon>Chordata</taxon>
        <taxon>Craniata</taxon>
        <taxon>Vertebrata</taxon>
        <taxon>Euteleostomi</taxon>
        <taxon>Amphibia</taxon>
        <taxon>Batrachia</taxon>
        <taxon>Caudata</taxon>
        <taxon>Salamandroidea</taxon>
        <taxon>Salamandridae</taxon>
        <taxon>Pleurodelinae</taxon>
        <taxon>Pleurodeles</taxon>
    </lineage>
</organism>
<sequence>MATRRLLNVTRKWLHTLNTDKAEYALLQLKQKKLQLEGIQDGGRISRLIATTALAHLQITRGSHSPAKAADAVRLQHGPLRALHSFLAAPARIGAASASTGGPRKKMRARHSP</sequence>
<reference evidence="2" key="1">
    <citation type="journal article" date="2022" name="bioRxiv">
        <title>Sequencing and chromosome-scale assembly of the giantPleurodeles waltlgenome.</title>
        <authorList>
            <person name="Brown T."/>
            <person name="Elewa A."/>
            <person name="Iarovenko S."/>
            <person name="Subramanian E."/>
            <person name="Araus A.J."/>
            <person name="Petzold A."/>
            <person name="Susuki M."/>
            <person name="Suzuki K.-i.T."/>
            <person name="Hayashi T."/>
            <person name="Toyoda A."/>
            <person name="Oliveira C."/>
            <person name="Osipova E."/>
            <person name="Leigh N.D."/>
            <person name="Simon A."/>
            <person name="Yun M.H."/>
        </authorList>
    </citation>
    <scope>NUCLEOTIDE SEQUENCE</scope>
    <source>
        <strain evidence="2">20211129_DDA</strain>
        <tissue evidence="2">Liver</tissue>
    </source>
</reference>
<name>A0AAV7NLG2_PLEWA</name>
<proteinExistence type="predicted"/>
<dbReference type="AlphaFoldDB" id="A0AAV7NLG2"/>
<evidence type="ECO:0000313" key="2">
    <source>
        <dbReference type="EMBL" id="KAJ1116369.1"/>
    </source>
</evidence>
<gene>
    <name evidence="2" type="ORF">NDU88_004584</name>
</gene>
<keyword evidence="3" id="KW-1185">Reference proteome</keyword>
<dbReference type="EMBL" id="JANPWB010000012">
    <property type="protein sequence ID" value="KAJ1116369.1"/>
    <property type="molecule type" value="Genomic_DNA"/>
</dbReference>
<dbReference type="Proteomes" id="UP001066276">
    <property type="component" value="Chromosome 8"/>
</dbReference>
<accession>A0AAV7NLG2</accession>
<protein>
    <submittedName>
        <fullName evidence="2">Uncharacterized protein</fullName>
    </submittedName>
</protein>
<evidence type="ECO:0000313" key="3">
    <source>
        <dbReference type="Proteomes" id="UP001066276"/>
    </source>
</evidence>
<evidence type="ECO:0000256" key="1">
    <source>
        <dbReference type="SAM" id="MobiDB-lite"/>
    </source>
</evidence>
<feature type="compositionally biased region" description="Basic residues" evidence="1">
    <location>
        <begin position="103"/>
        <end position="113"/>
    </location>
</feature>